<comment type="caution">
    <text evidence="1">The sequence shown here is derived from an EMBL/GenBank/DDBJ whole genome shotgun (WGS) entry which is preliminary data.</text>
</comment>
<proteinExistence type="predicted"/>
<dbReference type="Proteomes" id="UP000688137">
    <property type="component" value="Unassembled WGS sequence"/>
</dbReference>
<keyword evidence="2" id="KW-1185">Reference proteome</keyword>
<accession>A0A8S1LYB8</accession>
<organism evidence="1 2">
    <name type="scientific">Paramecium primaurelia</name>
    <dbReference type="NCBI Taxonomy" id="5886"/>
    <lineage>
        <taxon>Eukaryota</taxon>
        <taxon>Sar</taxon>
        <taxon>Alveolata</taxon>
        <taxon>Ciliophora</taxon>
        <taxon>Intramacronucleata</taxon>
        <taxon>Oligohymenophorea</taxon>
        <taxon>Peniculida</taxon>
        <taxon>Parameciidae</taxon>
        <taxon>Paramecium</taxon>
    </lineage>
</organism>
<name>A0A8S1LYB8_PARPR</name>
<evidence type="ECO:0000313" key="2">
    <source>
        <dbReference type="Proteomes" id="UP000688137"/>
    </source>
</evidence>
<evidence type="ECO:0000313" key="1">
    <source>
        <dbReference type="EMBL" id="CAD8070531.1"/>
    </source>
</evidence>
<reference evidence="1" key="1">
    <citation type="submission" date="2021-01" db="EMBL/GenBank/DDBJ databases">
        <authorList>
            <consortium name="Genoscope - CEA"/>
            <person name="William W."/>
        </authorList>
    </citation>
    <scope>NUCLEOTIDE SEQUENCE</scope>
</reference>
<sequence length="96" mass="11836">MYYLFRIYQLQIKKQLNTEVQAKIFSNTIFWIIFCIIIEIRDELKQKINNKIHQSKMNQNQKKYCHNILQICFYQCNNRNFLSTISNFQRNNFTSE</sequence>
<dbReference type="AlphaFoldDB" id="A0A8S1LYB8"/>
<dbReference type="EMBL" id="CAJJDM010000046">
    <property type="protein sequence ID" value="CAD8070531.1"/>
    <property type="molecule type" value="Genomic_DNA"/>
</dbReference>
<protein>
    <submittedName>
        <fullName evidence="1">Uncharacterized protein</fullName>
    </submittedName>
</protein>
<gene>
    <name evidence="1" type="ORF">PPRIM_AZ9-3.1.T0460010</name>
</gene>